<dbReference type="Pfam" id="PF02597">
    <property type="entry name" value="ThiS"/>
    <property type="match status" value="1"/>
</dbReference>
<dbReference type="RefSeq" id="WP_073208280.1">
    <property type="nucleotide sequence ID" value="NZ_FRCL01000005.1"/>
</dbReference>
<gene>
    <name evidence="1" type="ORF">SAMN05216269_105208</name>
</gene>
<proteinExistence type="predicted"/>
<reference evidence="2" key="1">
    <citation type="submission" date="2016-11" db="EMBL/GenBank/DDBJ databases">
        <authorList>
            <person name="Varghese N."/>
            <person name="Submissions S."/>
        </authorList>
    </citation>
    <scope>NUCLEOTIDE SEQUENCE [LARGE SCALE GENOMIC DNA]</scope>
    <source>
        <strain evidence="2">CGMCC 1.2749</strain>
    </source>
</reference>
<dbReference type="InterPro" id="IPR016155">
    <property type="entry name" value="Mopterin_synth/thiamin_S_b"/>
</dbReference>
<accession>A0A1M7K6W9</accession>
<sequence>MIAVKYFGAIAEKTKSSEEEFSFSGMPLGDLLLALEQKYQLGQFSFSVAINQKIVQHTANYVLKSNDIVALLPPFAGG</sequence>
<evidence type="ECO:0000313" key="1">
    <source>
        <dbReference type="EMBL" id="SHM60931.1"/>
    </source>
</evidence>
<dbReference type="AlphaFoldDB" id="A0A1M7K6W9"/>
<dbReference type="EMBL" id="FRCL01000005">
    <property type="protein sequence ID" value="SHM60931.1"/>
    <property type="molecule type" value="Genomic_DNA"/>
</dbReference>
<name>A0A1M7K6W9_9FLAO</name>
<dbReference type="SUPFAM" id="SSF54285">
    <property type="entry name" value="MoaD/ThiS"/>
    <property type="match status" value="1"/>
</dbReference>
<dbReference type="Gene3D" id="3.10.20.30">
    <property type="match status" value="1"/>
</dbReference>
<evidence type="ECO:0000313" key="2">
    <source>
        <dbReference type="Proteomes" id="UP000184092"/>
    </source>
</evidence>
<keyword evidence="2" id="KW-1185">Reference proteome</keyword>
<dbReference type="InterPro" id="IPR012675">
    <property type="entry name" value="Beta-grasp_dom_sf"/>
</dbReference>
<dbReference type="STRING" id="178356.SAMN05216269_105208"/>
<protein>
    <submittedName>
        <fullName evidence="1">Molybdopterin synthase sulfur carrier subunit</fullName>
    </submittedName>
</protein>
<dbReference type="InterPro" id="IPR003749">
    <property type="entry name" value="ThiS/MoaD-like"/>
</dbReference>
<dbReference type="OrthoDB" id="1191081at2"/>
<dbReference type="Proteomes" id="UP000184092">
    <property type="component" value="Unassembled WGS sequence"/>
</dbReference>
<organism evidence="1 2">
    <name type="scientific">Flavobacterium xinjiangense</name>
    <dbReference type="NCBI Taxonomy" id="178356"/>
    <lineage>
        <taxon>Bacteria</taxon>
        <taxon>Pseudomonadati</taxon>
        <taxon>Bacteroidota</taxon>
        <taxon>Flavobacteriia</taxon>
        <taxon>Flavobacteriales</taxon>
        <taxon>Flavobacteriaceae</taxon>
        <taxon>Flavobacterium</taxon>
    </lineage>
</organism>
<dbReference type="CDD" id="cd00754">
    <property type="entry name" value="Ubl_MoaD"/>
    <property type="match status" value="1"/>
</dbReference>